<evidence type="ECO:0000256" key="3">
    <source>
        <dbReference type="ARBA" id="ARBA00007737"/>
    </source>
</evidence>
<keyword evidence="5" id="KW-0808">Transferase</keyword>
<proteinExistence type="inferred from homology"/>
<dbReference type="GO" id="GO:0009507">
    <property type="term" value="C:chloroplast"/>
    <property type="evidence" value="ECO:0007669"/>
    <property type="project" value="TreeGrafter"/>
</dbReference>
<keyword evidence="4" id="KW-0328">Glycosyltransferase</keyword>
<sequence length="228" mass="26284">MHALANNGLPTELQKLKCRINFQPLKFTPQIEALGNKLVRILQRKGSFVALHLRYEMDMLAFSGCSHGCSEEEADELKRMRYAYPWWREKELVSEERRSQGTCPLTPEETALVLQALGFGKSTHLYNKISNSHQIEGWWLQKQKATKAQLHDYMASLGGQDPRTDGWPKIDNKTQTETTHRHRVLRIEYPIISSVLLSSLENKANRKEDTEDEEDLPQILLGKVSFHL</sequence>
<keyword evidence="7" id="KW-0735">Signal-anchor</keyword>
<name>A0A835I0L6_9MAGN</name>
<evidence type="ECO:0000256" key="7">
    <source>
        <dbReference type="ARBA" id="ARBA00022968"/>
    </source>
</evidence>
<evidence type="ECO:0000256" key="5">
    <source>
        <dbReference type="ARBA" id="ARBA00022679"/>
    </source>
</evidence>
<protein>
    <recommendedName>
        <fullName evidence="13">O-fucosyltransferase family protein</fullName>
    </recommendedName>
</protein>
<dbReference type="EMBL" id="JADFTS010000004">
    <property type="protein sequence ID" value="KAF9607803.1"/>
    <property type="molecule type" value="Genomic_DNA"/>
</dbReference>
<dbReference type="PANTHER" id="PTHR31741">
    <property type="entry name" value="OS02G0726500 PROTEIN-RELATED"/>
    <property type="match status" value="1"/>
</dbReference>
<keyword evidence="10" id="KW-0325">Glycoprotein</keyword>
<gene>
    <name evidence="14" type="ORF">IFM89_001524</name>
</gene>
<reference evidence="14 15" key="1">
    <citation type="submission" date="2020-10" db="EMBL/GenBank/DDBJ databases">
        <title>The Coptis chinensis genome and diversification of protoberbering-type alkaloids.</title>
        <authorList>
            <person name="Wang B."/>
            <person name="Shu S."/>
            <person name="Song C."/>
            <person name="Liu Y."/>
        </authorList>
    </citation>
    <scope>NUCLEOTIDE SEQUENCE [LARGE SCALE GENOMIC DNA]</scope>
    <source>
        <strain evidence="14">HL-2020</strain>
        <tissue evidence="14">Leaf</tissue>
    </source>
</reference>
<dbReference type="GO" id="GO:0016020">
    <property type="term" value="C:membrane"/>
    <property type="evidence" value="ECO:0007669"/>
    <property type="project" value="UniProtKB-SubCell"/>
</dbReference>
<keyword evidence="9" id="KW-0472">Membrane</keyword>
<dbReference type="InterPro" id="IPR019378">
    <property type="entry name" value="GDP-Fuc_O-FucTrfase"/>
</dbReference>
<keyword evidence="11" id="KW-0294">Fucose metabolism</keyword>
<evidence type="ECO:0000256" key="8">
    <source>
        <dbReference type="ARBA" id="ARBA00022989"/>
    </source>
</evidence>
<keyword evidence="15" id="KW-1185">Reference proteome</keyword>
<evidence type="ECO:0000256" key="12">
    <source>
        <dbReference type="ARBA" id="ARBA00023277"/>
    </source>
</evidence>
<keyword evidence="8" id="KW-1133">Transmembrane helix</keyword>
<evidence type="ECO:0000313" key="15">
    <source>
        <dbReference type="Proteomes" id="UP000631114"/>
    </source>
</evidence>
<evidence type="ECO:0000256" key="13">
    <source>
        <dbReference type="ARBA" id="ARBA00030350"/>
    </source>
</evidence>
<dbReference type="GO" id="GO:0016757">
    <property type="term" value="F:glycosyltransferase activity"/>
    <property type="evidence" value="ECO:0007669"/>
    <property type="project" value="UniProtKB-KW"/>
</dbReference>
<evidence type="ECO:0000256" key="9">
    <source>
        <dbReference type="ARBA" id="ARBA00023136"/>
    </source>
</evidence>
<evidence type="ECO:0000256" key="2">
    <source>
        <dbReference type="ARBA" id="ARBA00004881"/>
    </source>
</evidence>
<dbReference type="PANTHER" id="PTHR31741:SF51">
    <property type="entry name" value="RHAMNOGALACTURONAN I RHAMNOSYLTRANSFERASE 1"/>
    <property type="match status" value="1"/>
</dbReference>
<organism evidence="14 15">
    <name type="scientific">Coptis chinensis</name>
    <dbReference type="NCBI Taxonomy" id="261450"/>
    <lineage>
        <taxon>Eukaryota</taxon>
        <taxon>Viridiplantae</taxon>
        <taxon>Streptophyta</taxon>
        <taxon>Embryophyta</taxon>
        <taxon>Tracheophyta</taxon>
        <taxon>Spermatophyta</taxon>
        <taxon>Magnoliopsida</taxon>
        <taxon>Ranunculales</taxon>
        <taxon>Ranunculaceae</taxon>
        <taxon>Coptidoideae</taxon>
        <taxon>Coptis</taxon>
    </lineage>
</organism>
<evidence type="ECO:0000256" key="10">
    <source>
        <dbReference type="ARBA" id="ARBA00023180"/>
    </source>
</evidence>
<evidence type="ECO:0000256" key="11">
    <source>
        <dbReference type="ARBA" id="ARBA00023253"/>
    </source>
</evidence>
<dbReference type="AlphaFoldDB" id="A0A835I0L6"/>
<evidence type="ECO:0000256" key="4">
    <source>
        <dbReference type="ARBA" id="ARBA00022676"/>
    </source>
</evidence>
<keyword evidence="12" id="KW-0119">Carbohydrate metabolism</keyword>
<keyword evidence="6" id="KW-0812">Transmembrane</keyword>
<evidence type="ECO:0000313" key="14">
    <source>
        <dbReference type="EMBL" id="KAF9607803.1"/>
    </source>
</evidence>
<comment type="similarity">
    <text evidence="3">Belongs to the glycosyltransferase GT106 family.</text>
</comment>
<comment type="pathway">
    <text evidence="2">Glycan metabolism.</text>
</comment>
<dbReference type="Pfam" id="PF10250">
    <property type="entry name" value="O-FucT"/>
    <property type="match status" value="1"/>
</dbReference>
<comment type="caution">
    <text evidence="14">The sequence shown here is derived from an EMBL/GenBank/DDBJ whole genome shotgun (WGS) entry which is preliminary data.</text>
</comment>
<evidence type="ECO:0000256" key="1">
    <source>
        <dbReference type="ARBA" id="ARBA00004606"/>
    </source>
</evidence>
<dbReference type="Proteomes" id="UP000631114">
    <property type="component" value="Unassembled WGS sequence"/>
</dbReference>
<dbReference type="OrthoDB" id="1726972at2759"/>
<dbReference type="GO" id="GO:0006004">
    <property type="term" value="P:fucose metabolic process"/>
    <property type="evidence" value="ECO:0007669"/>
    <property type="project" value="UniProtKB-KW"/>
</dbReference>
<accession>A0A835I0L6</accession>
<comment type="subcellular location">
    <subcellularLocation>
        <location evidence="1">Membrane</location>
        <topology evidence="1">Single-pass type II membrane protein</topology>
    </subcellularLocation>
</comment>
<evidence type="ECO:0000256" key="6">
    <source>
        <dbReference type="ARBA" id="ARBA00022692"/>
    </source>
</evidence>